<reference evidence="2 3" key="1">
    <citation type="journal article" date="2010" name="Nature">
        <title>Genome sequencing and analysis of the model grass Brachypodium distachyon.</title>
        <authorList>
            <consortium name="International Brachypodium Initiative"/>
        </authorList>
    </citation>
    <scope>NUCLEOTIDE SEQUENCE [LARGE SCALE GENOMIC DNA]</scope>
    <source>
        <strain evidence="2 3">Bd21</strain>
    </source>
</reference>
<evidence type="ECO:0000313" key="4">
    <source>
        <dbReference type="Proteomes" id="UP000008810"/>
    </source>
</evidence>
<protein>
    <submittedName>
        <fullName evidence="2 3">Uncharacterized protein</fullName>
    </submittedName>
</protein>
<feature type="region of interest" description="Disordered" evidence="1">
    <location>
        <begin position="61"/>
        <end position="117"/>
    </location>
</feature>
<gene>
    <name evidence="2" type="ORF">BRADI_4g04426v3</name>
</gene>
<feature type="region of interest" description="Disordered" evidence="1">
    <location>
        <begin position="142"/>
        <end position="205"/>
    </location>
</feature>
<evidence type="ECO:0000313" key="3">
    <source>
        <dbReference type="EnsemblPlants" id="PNT62501"/>
    </source>
</evidence>
<dbReference type="EMBL" id="CM000883">
    <property type="protein sequence ID" value="PNT62501.1"/>
    <property type="molecule type" value="Genomic_DNA"/>
</dbReference>
<feature type="compositionally biased region" description="Low complexity" evidence="1">
    <location>
        <begin position="180"/>
        <end position="191"/>
    </location>
</feature>
<proteinExistence type="predicted"/>
<organism evidence="2">
    <name type="scientific">Brachypodium distachyon</name>
    <name type="common">Purple false brome</name>
    <name type="synonym">Trachynia distachya</name>
    <dbReference type="NCBI Taxonomy" id="15368"/>
    <lineage>
        <taxon>Eukaryota</taxon>
        <taxon>Viridiplantae</taxon>
        <taxon>Streptophyta</taxon>
        <taxon>Embryophyta</taxon>
        <taxon>Tracheophyta</taxon>
        <taxon>Spermatophyta</taxon>
        <taxon>Magnoliopsida</taxon>
        <taxon>Liliopsida</taxon>
        <taxon>Poales</taxon>
        <taxon>Poaceae</taxon>
        <taxon>BOP clade</taxon>
        <taxon>Pooideae</taxon>
        <taxon>Stipodae</taxon>
        <taxon>Brachypodieae</taxon>
        <taxon>Brachypodium</taxon>
    </lineage>
</organism>
<dbReference type="Proteomes" id="UP000008810">
    <property type="component" value="Chromosome 4"/>
</dbReference>
<dbReference type="Gramene" id="PNT62501">
    <property type="protein sequence ID" value="PNT62501"/>
    <property type="gene ID" value="BRADI_4g04426v3"/>
</dbReference>
<accession>A0A2K2CKG0</accession>
<dbReference type="InParanoid" id="A0A2K2CKG0"/>
<dbReference type="AlphaFoldDB" id="A0A2K2CKG0"/>
<reference evidence="3" key="3">
    <citation type="submission" date="2018-08" db="UniProtKB">
        <authorList>
            <consortium name="EnsemblPlants"/>
        </authorList>
    </citation>
    <scope>IDENTIFICATION</scope>
    <source>
        <strain evidence="3">cv. Bd21</strain>
    </source>
</reference>
<evidence type="ECO:0000313" key="2">
    <source>
        <dbReference type="EMBL" id="PNT62501.1"/>
    </source>
</evidence>
<name>A0A2K2CKG0_BRADI</name>
<sequence length="235" mass="25170">MWRHTGHAVRAVPSMSCTNWSRSLLSPAATAPAGSAARPPPCQVAPVSIFFPWPSSLFSSPSSSSPHLPSFSQAEPGEDDEREDVRRHPRGTGPPAKRHCRSVRAPPATRAAANQLVRRSLSRRAHAMPPALFADPMRCSTSSALSRRSPTLALSPSPATSRSRRHRTSPLETPPPWPPSASIHASSSRPASEPDPGASCPPLRTRSVPVASLLTHASSDSLRFLLGLRWQRGGC</sequence>
<keyword evidence="4" id="KW-1185">Reference proteome</keyword>
<reference evidence="2" key="2">
    <citation type="submission" date="2017-06" db="EMBL/GenBank/DDBJ databases">
        <title>WGS assembly of Brachypodium distachyon.</title>
        <authorList>
            <consortium name="The International Brachypodium Initiative"/>
            <person name="Lucas S."/>
            <person name="Harmon-Smith M."/>
            <person name="Lail K."/>
            <person name="Tice H."/>
            <person name="Grimwood J."/>
            <person name="Bruce D."/>
            <person name="Barry K."/>
            <person name="Shu S."/>
            <person name="Lindquist E."/>
            <person name="Wang M."/>
            <person name="Pitluck S."/>
            <person name="Vogel J.P."/>
            <person name="Garvin D.F."/>
            <person name="Mockler T.C."/>
            <person name="Schmutz J."/>
            <person name="Rokhsar D."/>
            <person name="Bevan M.W."/>
        </authorList>
    </citation>
    <scope>NUCLEOTIDE SEQUENCE</scope>
    <source>
        <strain evidence="2">Bd21</strain>
    </source>
</reference>
<feature type="compositionally biased region" description="Polar residues" evidence="1">
    <location>
        <begin position="142"/>
        <end position="161"/>
    </location>
</feature>
<evidence type="ECO:0000256" key="1">
    <source>
        <dbReference type="SAM" id="MobiDB-lite"/>
    </source>
</evidence>
<feature type="compositionally biased region" description="Low complexity" evidence="1">
    <location>
        <begin position="61"/>
        <end position="72"/>
    </location>
</feature>
<dbReference type="EnsemblPlants" id="PNT62501">
    <property type="protein sequence ID" value="PNT62501"/>
    <property type="gene ID" value="BRADI_4g04426v3"/>
</dbReference>